<reference evidence="1" key="1">
    <citation type="submission" date="2022-01" db="EMBL/GenBank/DDBJ databases">
        <title>Nocardioidaceae gen. sp. A5X3R13.</title>
        <authorList>
            <person name="Lopez Marin M.A."/>
            <person name="Uhlik O."/>
        </authorList>
    </citation>
    <scope>NUCLEOTIDE SEQUENCE</scope>
    <source>
        <strain evidence="1">A5X3R13</strain>
    </source>
</reference>
<dbReference type="EMBL" id="CP094970">
    <property type="protein sequence ID" value="UYM04192.1"/>
    <property type="molecule type" value="Genomic_DNA"/>
</dbReference>
<evidence type="ECO:0000313" key="2">
    <source>
        <dbReference type="Proteomes" id="UP001164390"/>
    </source>
</evidence>
<proteinExistence type="predicted"/>
<accession>A0AA46TF40</accession>
<dbReference type="RefSeq" id="WP_271632851.1">
    <property type="nucleotide sequence ID" value="NZ_CP094970.1"/>
</dbReference>
<protein>
    <submittedName>
        <fullName evidence="1">DUF1272 domain-containing protein</fullName>
    </submittedName>
</protein>
<dbReference type="Proteomes" id="UP001164390">
    <property type="component" value="Chromosome"/>
</dbReference>
<keyword evidence="2" id="KW-1185">Reference proteome</keyword>
<organism evidence="1 2">
    <name type="scientific">Solicola gregarius</name>
    <dbReference type="NCBI Taxonomy" id="2908642"/>
    <lineage>
        <taxon>Bacteria</taxon>
        <taxon>Bacillati</taxon>
        <taxon>Actinomycetota</taxon>
        <taxon>Actinomycetes</taxon>
        <taxon>Propionibacteriales</taxon>
        <taxon>Nocardioidaceae</taxon>
        <taxon>Solicola</taxon>
    </lineage>
</organism>
<dbReference type="Pfam" id="PF06906">
    <property type="entry name" value="DUF1272"/>
    <property type="match status" value="1"/>
</dbReference>
<dbReference type="KEGG" id="sgrg:L0C25_16805"/>
<sequence>MLLMKPSCECCDVDLGPDSLVAWVCSFECTWCSACVERCLSGGCPNCGGELTRRPTRAVAQLVEHPASDVRVHQPGLHKPTTAAEA</sequence>
<gene>
    <name evidence="1" type="ORF">L0C25_16805</name>
</gene>
<evidence type="ECO:0000313" key="1">
    <source>
        <dbReference type="EMBL" id="UYM04192.1"/>
    </source>
</evidence>
<dbReference type="InterPro" id="IPR010696">
    <property type="entry name" value="DUF1272"/>
</dbReference>
<dbReference type="AlphaFoldDB" id="A0AA46TF40"/>
<name>A0AA46TF40_9ACTN</name>